<dbReference type="EMBL" id="JAMYWD010000005">
    <property type="protein sequence ID" value="KAJ4971648.1"/>
    <property type="molecule type" value="Genomic_DNA"/>
</dbReference>
<dbReference type="AlphaFoldDB" id="A0A9Q0KJ90"/>
<dbReference type="Proteomes" id="UP001141806">
    <property type="component" value="Unassembled WGS sequence"/>
</dbReference>
<proteinExistence type="predicted"/>
<evidence type="ECO:0000313" key="2">
    <source>
        <dbReference type="Proteomes" id="UP001141806"/>
    </source>
</evidence>
<keyword evidence="2" id="KW-1185">Reference proteome</keyword>
<comment type="caution">
    <text evidence="1">The sequence shown here is derived from an EMBL/GenBank/DDBJ whole genome shotgun (WGS) entry which is preliminary data.</text>
</comment>
<sequence length="196" mass="22154">MPTLLRKKRNSLLYERQVERTEESTSIEREITPLAVPIITSSDVPNHPHRIKNKFLDAEGEVAESYVNYGCLPKDMALIKSLNMGDFRYASYCNAISHMNLIALEDVKKIHDDLKVEHEVAEALAKEAHDEVQVQKTANEALVVVSQAELTEGDSLKISHDVLRDEKDTLSSERDAQMKKESSLQAELAQLLEKKL</sequence>
<organism evidence="1 2">
    <name type="scientific">Protea cynaroides</name>
    <dbReference type="NCBI Taxonomy" id="273540"/>
    <lineage>
        <taxon>Eukaryota</taxon>
        <taxon>Viridiplantae</taxon>
        <taxon>Streptophyta</taxon>
        <taxon>Embryophyta</taxon>
        <taxon>Tracheophyta</taxon>
        <taxon>Spermatophyta</taxon>
        <taxon>Magnoliopsida</taxon>
        <taxon>Proteales</taxon>
        <taxon>Proteaceae</taxon>
        <taxon>Protea</taxon>
    </lineage>
</organism>
<accession>A0A9Q0KJ90</accession>
<reference evidence="1" key="1">
    <citation type="journal article" date="2023" name="Plant J.">
        <title>The genome of the king protea, Protea cynaroides.</title>
        <authorList>
            <person name="Chang J."/>
            <person name="Duong T.A."/>
            <person name="Schoeman C."/>
            <person name="Ma X."/>
            <person name="Roodt D."/>
            <person name="Barker N."/>
            <person name="Li Z."/>
            <person name="Van de Peer Y."/>
            <person name="Mizrachi E."/>
        </authorList>
    </citation>
    <scope>NUCLEOTIDE SEQUENCE</scope>
    <source>
        <tissue evidence="1">Young leaves</tissue>
    </source>
</reference>
<evidence type="ECO:0000313" key="1">
    <source>
        <dbReference type="EMBL" id="KAJ4971648.1"/>
    </source>
</evidence>
<protein>
    <submittedName>
        <fullName evidence="1">Uncharacterized protein</fullName>
    </submittedName>
</protein>
<name>A0A9Q0KJ90_9MAGN</name>
<gene>
    <name evidence="1" type="ORF">NE237_004747</name>
</gene>